<organism evidence="2 3">
    <name type="scientific">Nephila pilipes</name>
    <name type="common">Giant wood spider</name>
    <name type="synonym">Nephila maculata</name>
    <dbReference type="NCBI Taxonomy" id="299642"/>
    <lineage>
        <taxon>Eukaryota</taxon>
        <taxon>Metazoa</taxon>
        <taxon>Ecdysozoa</taxon>
        <taxon>Arthropoda</taxon>
        <taxon>Chelicerata</taxon>
        <taxon>Arachnida</taxon>
        <taxon>Araneae</taxon>
        <taxon>Araneomorphae</taxon>
        <taxon>Entelegynae</taxon>
        <taxon>Araneoidea</taxon>
        <taxon>Nephilidae</taxon>
        <taxon>Nephila</taxon>
    </lineage>
</organism>
<name>A0A8X6PXX4_NEPPI</name>
<dbReference type="AlphaFoldDB" id="A0A8X6PXX4"/>
<comment type="caution">
    <text evidence="2">The sequence shown here is derived from an EMBL/GenBank/DDBJ whole genome shotgun (WGS) entry which is preliminary data.</text>
</comment>
<feature type="transmembrane region" description="Helical" evidence="1">
    <location>
        <begin position="29"/>
        <end position="51"/>
    </location>
</feature>
<keyword evidence="1" id="KW-0812">Transmembrane</keyword>
<dbReference type="Proteomes" id="UP000887013">
    <property type="component" value="Unassembled WGS sequence"/>
</dbReference>
<dbReference type="EMBL" id="BMAW01120864">
    <property type="protein sequence ID" value="GFT91219.1"/>
    <property type="molecule type" value="Genomic_DNA"/>
</dbReference>
<keyword evidence="3" id="KW-1185">Reference proteome</keyword>
<feature type="transmembrane region" description="Helical" evidence="1">
    <location>
        <begin position="63"/>
        <end position="82"/>
    </location>
</feature>
<evidence type="ECO:0000313" key="2">
    <source>
        <dbReference type="EMBL" id="GFT91219.1"/>
    </source>
</evidence>
<gene>
    <name evidence="2" type="ORF">NPIL_409971</name>
</gene>
<proteinExistence type="predicted"/>
<keyword evidence="1" id="KW-1133">Transmembrane helix</keyword>
<evidence type="ECO:0000313" key="3">
    <source>
        <dbReference type="Proteomes" id="UP000887013"/>
    </source>
</evidence>
<accession>A0A8X6PXX4</accession>
<evidence type="ECO:0000256" key="1">
    <source>
        <dbReference type="SAM" id="Phobius"/>
    </source>
</evidence>
<reference evidence="2" key="1">
    <citation type="submission" date="2020-08" db="EMBL/GenBank/DDBJ databases">
        <title>Multicomponent nature underlies the extraordinary mechanical properties of spider dragline silk.</title>
        <authorList>
            <person name="Kono N."/>
            <person name="Nakamura H."/>
            <person name="Mori M."/>
            <person name="Yoshida Y."/>
            <person name="Ohtoshi R."/>
            <person name="Malay A.D."/>
            <person name="Moran D.A.P."/>
            <person name="Tomita M."/>
            <person name="Numata K."/>
            <person name="Arakawa K."/>
        </authorList>
    </citation>
    <scope>NUCLEOTIDE SEQUENCE</scope>
</reference>
<protein>
    <submittedName>
        <fullName evidence="2">Uncharacterized protein</fullName>
    </submittedName>
</protein>
<keyword evidence="1" id="KW-0472">Membrane</keyword>
<sequence>MSRRRFFAFMILYFAPRIAITSESEPSAGTSILVFVSSLIFLIFVPPFPMINVCACFQIDTSTLKLSFVMFPFFVVLSLYYISSVVWKTSRIQQGRVLRSPIDVIGPLVPPADTFGSKRTS</sequence>